<feature type="compositionally biased region" description="Low complexity" evidence="1">
    <location>
        <begin position="88"/>
        <end position="98"/>
    </location>
</feature>
<sequence>MSQDTRVDKVIAESVASDSNGVNQNSIVESKAKKERRKRSVAWDHFTSTVDSEGIKKATIEKDVREYMKSLFNEYSSSASKDKCGKLSSEVEASSSSSMVDIGDFYEELSRHTSGSGAGNSKSRNSKSELDKYLAEDTEVGTSDFNLFLFLV</sequence>
<feature type="region of interest" description="Disordered" evidence="1">
    <location>
        <begin position="111"/>
        <end position="130"/>
    </location>
</feature>
<evidence type="ECO:0000313" key="3">
    <source>
        <dbReference type="Proteomes" id="UP000224567"/>
    </source>
</evidence>
<dbReference type="AlphaFoldDB" id="A0A2G2UVZ2"/>
<reference evidence="2 3" key="1">
    <citation type="journal article" date="2017" name="Genome Biol.">
        <title>New reference genome sequences of hot pepper reveal the massive evolution of plant disease-resistance genes by retroduplication.</title>
        <authorList>
            <person name="Kim S."/>
            <person name="Park J."/>
            <person name="Yeom S.I."/>
            <person name="Kim Y.M."/>
            <person name="Seo E."/>
            <person name="Kim K.T."/>
            <person name="Kim M.S."/>
            <person name="Lee J.M."/>
            <person name="Cheong K."/>
            <person name="Shin H.S."/>
            <person name="Kim S.B."/>
            <person name="Han K."/>
            <person name="Lee J."/>
            <person name="Park M."/>
            <person name="Lee H.A."/>
            <person name="Lee H.Y."/>
            <person name="Lee Y."/>
            <person name="Oh S."/>
            <person name="Lee J.H."/>
            <person name="Choi E."/>
            <person name="Choi E."/>
            <person name="Lee S.E."/>
            <person name="Jeon J."/>
            <person name="Kim H."/>
            <person name="Choi G."/>
            <person name="Song H."/>
            <person name="Lee J."/>
            <person name="Lee S.C."/>
            <person name="Kwon J.K."/>
            <person name="Lee H.Y."/>
            <person name="Koo N."/>
            <person name="Hong Y."/>
            <person name="Kim R.W."/>
            <person name="Kang W.H."/>
            <person name="Huh J.H."/>
            <person name="Kang B.C."/>
            <person name="Yang T.J."/>
            <person name="Lee Y.H."/>
            <person name="Bennetzen J.L."/>
            <person name="Choi D."/>
        </authorList>
    </citation>
    <scope>NUCLEOTIDE SEQUENCE [LARGE SCALE GENOMIC DNA]</scope>
    <source>
        <strain evidence="3">cv. PBC81</strain>
    </source>
</reference>
<dbReference type="EMBL" id="MLFT02004729">
    <property type="protein sequence ID" value="PHT24889.1"/>
    <property type="molecule type" value="Genomic_DNA"/>
</dbReference>
<name>A0A2G2UVZ2_CAPBA</name>
<dbReference type="OrthoDB" id="1436733at2759"/>
<dbReference type="Proteomes" id="UP000224567">
    <property type="component" value="Unassembled WGS sequence"/>
</dbReference>
<protein>
    <submittedName>
        <fullName evidence="2">Uncharacterized protein</fullName>
    </submittedName>
</protein>
<feature type="region of interest" description="Disordered" evidence="1">
    <location>
        <begin position="78"/>
        <end position="98"/>
    </location>
</feature>
<gene>
    <name evidence="2" type="ORF">CQW23_35450</name>
</gene>
<feature type="compositionally biased region" description="Polar residues" evidence="1">
    <location>
        <begin position="18"/>
        <end position="27"/>
    </location>
</feature>
<evidence type="ECO:0000256" key="1">
    <source>
        <dbReference type="SAM" id="MobiDB-lite"/>
    </source>
</evidence>
<reference evidence="3" key="2">
    <citation type="journal article" date="2017" name="J. Anim. Genet.">
        <title>Multiple reference genome sequences of hot pepper reveal the massive evolution of plant disease resistance genes by retroduplication.</title>
        <authorList>
            <person name="Kim S."/>
            <person name="Park J."/>
            <person name="Yeom S.-I."/>
            <person name="Kim Y.-M."/>
            <person name="Seo E."/>
            <person name="Kim K.-T."/>
            <person name="Kim M.-S."/>
            <person name="Lee J.M."/>
            <person name="Cheong K."/>
            <person name="Shin H.-S."/>
            <person name="Kim S.-B."/>
            <person name="Han K."/>
            <person name="Lee J."/>
            <person name="Park M."/>
            <person name="Lee H.-A."/>
            <person name="Lee H.-Y."/>
            <person name="Lee Y."/>
            <person name="Oh S."/>
            <person name="Lee J.H."/>
            <person name="Choi E."/>
            <person name="Choi E."/>
            <person name="Lee S.E."/>
            <person name="Jeon J."/>
            <person name="Kim H."/>
            <person name="Choi G."/>
            <person name="Song H."/>
            <person name="Lee J."/>
            <person name="Lee S.-C."/>
            <person name="Kwon J.-K."/>
            <person name="Lee H.-Y."/>
            <person name="Koo N."/>
            <person name="Hong Y."/>
            <person name="Kim R.W."/>
            <person name="Kang W.-H."/>
            <person name="Huh J.H."/>
            <person name="Kang B.-C."/>
            <person name="Yang T.-J."/>
            <person name="Lee Y.-H."/>
            <person name="Bennetzen J.L."/>
            <person name="Choi D."/>
        </authorList>
    </citation>
    <scope>NUCLEOTIDE SEQUENCE [LARGE SCALE GENOMIC DNA]</scope>
    <source>
        <strain evidence="3">cv. PBC81</strain>
    </source>
</reference>
<evidence type="ECO:0000313" key="2">
    <source>
        <dbReference type="EMBL" id="PHT24889.1"/>
    </source>
</evidence>
<organism evidence="2 3">
    <name type="scientific">Capsicum baccatum</name>
    <name type="common">Peruvian pepper</name>
    <dbReference type="NCBI Taxonomy" id="33114"/>
    <lineage>
        <taxon>Eukaryota</taxon>
        <taxon>Viridiplantae</taxon>
        <taxon>Streptophyta</taxon>
        <taxon>Embryophyta</taxon>
        <taxon>Tracheophyta</taxon>
        <taxon>Spermatophyta</taxon>
        <taxon>Magnoliopsida</taxon>
        <taxon>eudicotyledons</taxon>
        <taxon>Gunneridae</taxon>
        <taxon>Pentapetalae</taxon>
        <taxon>asterids</taxon>
        <taxon>lamiids</taxon>
        <taxon>Solanales</taxon>
        <taxon>Solanaceae</taxon>
        <taxon>Solanoideae</taxon>
        <taxon>Capsiceae</taxon>
        <taxon>Capsicum</taxon>
    </lineage>
</organism>
<comment type="caution">
    <text evidence="2">The sequence shown here is derived from an EMBL/GenBank/DDBJ whole genome shotgun (WGS) entry which is preliminary data.</text>
</comment>
<feature type="compositionally biased region" description="Polar residues" evidence="1">
    <location>
        <begin position="112"/>
        <end position="123"/>
    </location>
</feature>
<accession>A0A2G2UVZ2</accession>
<feature type="region of interest" description="Disordered" evidence="1">
    <location>
        <begin position="18"/>
        <end position="38"/>
    </location>
</feature>
<keyword evidence="3" id="KW-1185">Reference proteome</keyword>
<proteinExistence type="predicted"/>